<dbReference type="InterPro" id="IPR014985">
    <property type="entry name" value="WbqC"/>
</dbReference>
<dbReference type="EMBL" id="AP010968">
    <property type="protein sequence ID" value="BAJ26405.1"/>
    <property type="molecule type" value="Genomic_DNA"/>
</dbReference>
<name>E4N5C4_KITSK</name>
<proteinExistence type="predicted"/>
<evidence type="ECO:0000313" key="1">
    <source>
        <dbReference type="EMBL" id="BAJ26405.1"/>
    </source>
</evidence>
<dbReference type="RefSeq" id="WP_014133724.1">
    <property type="nucleotide sequence ID" value="NC_016109.1"/>
</dbReference>
<dbReference type="eggNOG" id="COG0224">
    <property type="taxonomic scope" value="Bacteria"/>
</dbReference>
<dbReference type="Proteomes" id="UP000007076">
    <property type="component" value="Chromosome"/>
</dbReference>
<accession>E4N5C4</accession>
<dbReference type="AlphaFoldDB" id="E4N5C4"/>
<dbReference type="PATRIC" id="fig|452652.3.peg.555"/>
<reference evidence="1 2" key="1">
    <citation type="journal article" date="2010" name="DNA Res.">
        <title>Genome sequence of Kitasatospora setae NBRC 14216T: an evolutionary snapshot of the family Streptomycetaceae.</title>
        <authorList>
            <person name="Ichikawa N."/>
            <person name="Oguchi A."/>
            <person name="Ikeda H."/>
            <person name="Ishikawa J."/>
            <person name="Kitani S."/>
            <person name="Watanabe Y."/>
            <person name="Nakamura S."/>
            <person name="Katano Y."/>
            <person name="Kishi E."/>
            <person name="Sasagawa M."/>
            <person name="Ankai A."/>
            <person name="Fukui S."/>
            <person name="Hashimoto Y."/>
            <person name="Kamata S."/>
            <person name="Otoguro M."/>
            <person name="Tanikawa S."/>
            <person name="Nihira T."/>
            <person name="Horinouchi S."/>
            <person name="Ohnishi Y."/>
            <person name="Hayakawa M."/>
            <person name="Kuzuyama T."/>
            <person name="Arisawa A."/>
            <person name="Nomoto F."/>
            <person name="Miura H."/>
            <person name="Takahashi Y."/>
            <person name="Fujita N."/>
        </authorList>
    </citation>
    <scope>NUCLEOTIDE SEQUENCE [LARGE SCALE GENOMIC DNA]</scope>
    <source>
        <strain evidence="2">ATCC 33774 / DSM 43861 / JCM 3304 / KCC A-0304 / NBRC 14216 / KM-6054</strain>
    </source>
</reference>
<evidence type="ECO:0008006" key="3">
    <source>
        <dbReference type="Google" id="ProtNLM"/>
    </source>
</evidence>
<organism evidence="1 2">
    <name type="scientific">Kitasatospora setae (strain ATCC 33774 / DSM 43861 / JCM 3304 / KCC A-0304 / NBRC 14216 / KM-6054)</name>
    <name type="common">Streptomyces setae</name>
    <dbReference type="NCBI Taxonomy" id="452652"/>
    <lineage>
        <taxon>Bacteria</taxon>
        <taxon>Bacillati</taxon>
        <taxon>Actinomycetota</taxon>
        <taxon>Actinomycetes</taxon>
        <taxon>Kitasatosporales</taxon>
        <taxon>Streptomycetaceae</taxon>
        <taxon>Kitasatospora</taxon>
    </lineage>
</organism>
<sequence>MNNRLYIEQPPFAPWLGFCEALFACSTVALYDNVQYEDGGFQNRNRIKTPDGVKWLTVPVVKNHGQLIKDVRIADAFDPNKILRQVRLAYGRSRHLDEVLQVLAPVLGAGHRWLLDLNLDLSTGLVAALGAPARLTLTSRLPIEPTADRASRIARICQAAGADELWAGSGTRGYLDPADLAADGIAVTWNEYLPRHPVYEQAWPQQGFTPNLSVLDTASAIGWAGTSALLRNGLAAYLDSLQQEGQPA</sequence>
<dbReference type="Pfam" id="PF08889">
    <property type="entry name" value="WbqC"/>
    <property type="match status" value="1"/>
</dbReference>
<keyword evidence="2" id="KW-1185">Reference proteome</keyword>
<dbReference type="HOGENOM" id="CLU_079350_0_0_11"/>
<dbReference type="STRING" id="452652.KSE_05620"/>
<dbReference type="KEGG" id="ksk:KSE_05620"/>
<protein>
    <recommendedName>
        <fullName evidence="3">WbqC-like family protein</fullName>
    </recommendedName>
</protein>
<evidence type="ECO:0000313" key="2">
    <source>
        <dbReference type="Proteomes" id="UP000007076"/>
    </source>
</evidence>
<gene>
    <name evidence="1" type="ordered locus">KSE_05620</name>
</gene>